<sequence length="95" mass="10437">MGRLVEPELLEDGPTSASLGYIRCPEDTDNCLTVSSAKSIALKKTAADSTFVYNIRNRSFASGLRRLNIFMQARLSGQTHRLQDVDDAEDASEAE</sequence>
<dbReference type="WBParaSite" id="maker-uti_cns_0002358-snap-gene-0.3-mRNA-1">
    <property type="protein sequence ID" value="maker-uti_cns_0002358-snap-gene-0.3-mRNA-1"/>
    <property type="gene ID" value="maker-uti_cns_0002358-snap-gene-0.3"/>
</dbReference>
<evidence type="ECO:0000313" key="3">
    <source>
        <dbReference type="WBParaSite" id="maker-uti_cns_0002358-snap-gene-0.3-mRNA-1"/>
    </source>
</evidence>
<dbReference type="WBParaSite" id="maker-uti_cns_0004672-snap-gene-0.8-mRNA-1">
    <property type="protein sequence ID" value="maker-uti_cns_0004672-snap-gene-0.8-mRNA-1"/>
    <property type="gene ID" value="maker-uti_cns_0004672-snap-gene-0.8"/>
</dbReference>
<evidence type="ECO:0000313" key="2">
    <source>
        <dbReference type="WBParaSite" id="maker-uti_cns_0001690-snap-gene-0.5-mRNA-1"/>
    </source>
</evidence>
<accession>A0A1I8H675</accession>
<name>A0A1I8H675_9PLAT</name>
<reference evidence="2 3" key="1">
    <citation type="submission" date="2016-11" db="UniProtKB">
        <authorList>
            <consortium name="WormBaseParasite"/>
        </authorList>
    </citation>
    <scope>IDENTIFICATION</scope>
</reference>
<dbReference type="AlphaFoldDB" id="A0A1I8H675"/>
<evidence type="ECO:0000313" key="4">
    <source>
        <dbReference type="WBParaSite" id="maker-uti_cns_0004672-snap-gene-0.8-mRNA-1"/>
    </source>
</evidence>
<keyword evidence="1" id="KW-1185">Reference proteome</keyword>
<dbReference type="Proteomes" id="UP000095280">
    <property type="component" value="Unplaced"/>
</dbReference>
<dbReference type="WBParaSite" id="maker-uti_cns_0001690-snap-gene-0.5-mRNA-1">
    <property type="protein sequence ID" value="maker-uti_cns_0001690-snap-gene-0.5-mRNA-1"/>
    <property type="gene ID" value="maker-uti_cns_0001690-snap-gene-0.5"/>
</dbReference>
<protein>
    <submittedName>
        <fullName evidence="2 3">Uncharacterized protein</fullName>
    </submittedName>
</protein>
<proteinExistence type="predicted"/>
<evidence type="ECO:0000313" key="1">
    <source>
        <dbReference type="Proteomes" id="UP000095280"/>
    </source>
</evidence>
<organism evidence="1 4">
    <name type="scientific">Macrostomum lignano</name>
    <dbReference type="NCBI Taxonomy" id="282301"/>
    <lineage>
        <taxon>Eukaryota</taxon>
        <taxon>Metazoa</taxon>
        <taxon>Spiralia</taxon>
        <taxon>Lophotrochozoa</taxon>
        <taxon>Platyhelminthes</taxon>
        <taxon>Rhabditophora</taxon>
        <taxon>Macrostomorpha</taxon>
        <taxon>Macrostomida</taxon>
        <taxon>Macrostomidae</taxon>
        <taxon>Macrostomum</taxon>
    </lineage>
</organism>